<dbReference type="InParanoid" id="A0A3N0VP72"/>
<dbReference type="PANTHER" id="PTHR37326:SF2">
    <property type="entry name" value="SUCCINYLGLUTAMATE DESUCCINYLASE_ASPARTOACYLASE FAMILY PROTEIN"/>
    <property type="match status" value="1"/>
</dbReference>
<evidence type="ECO:0000313" key="7">
    <source>
        <dbReference type="Proteomes" id="UP000282106"/>
    </source>
</evidence>
<dbReference type="InterPro" id="IPR053138">
    <property type="entry name" value="N-alpha-Ac-DABA_deacetylase"/>
</dbReference>
<dbReference type="EMBL" id="RJVO01000001">
    <property type="protein sequence ID" value="ROH93778.1"/>
    <property type="molecule type" value="Genomic_DNA"/>
</dbReference>
<dbReference type="AlphaFoldDB" id="A0A3N0VP72"/>
<keyword evidence="2" id="KW-0479">Metal-binding</keyword>
<dbReference type="CDD" id="cd06251">
    <property type="entry name" value="M14_ASTE_ASPA-like"/>
    <property type="match status" value="1"/>
</dbReference>
<dbReference type="Pfam" id="PF24827">
    <property type="entry name" value="AstE_AspA_cat"/>
    <property type="match status" value="1"/>
</dbReference>
<name>A0A3N0VP72_9GAMM</name>
<dbReference type="Gene3D" id="3.40.630.10">
    <property type="entry name" value="Zn peptidases"/>
    <property type="match status" value="1"/>
</dbReference>
<evidence type="ECO:0000256" key="2">
    <source>
        <dbReference type="ARBA" id="ARBA00022723"/>
    </source>
</evidence>
<dbReference type="RefSeq" id="WP_123210634.1">
    <property type="nucleotide sequence ID" value="NZ_RJVO01000001.1"/>
</dbReference>
<comment type="caution">
    <text evidence="6">The sequence shown here is derived from an EMBL/GenBank/DDBJ whole genome shotgun (WGS) entry which is preliminary data.</text>
</comment>
<dbReference type="InterPro" id="IPR055438">
    <property type="entry name" value="AstE_AspA_cat"/>
</dbReference>
<evidence type="ECO:0000313" key="6">
    <source>
        <dbReference type="EMBL" id="ROH93778.1"/>
    </source>
</evidence>
<keyword evidence="7" id="KW-1185">Reference proteome</keyword>
<protein>
    <submittedName>
        <fullName evidence="6">Succinylglutamate desuccinylase/aspartoacylase family protein</fullName>
    </submittedName>
</protein>
<accession>A0A3N0VP72</accession>
<dbReference type="GO" id="GO:0016811">
    <property type="term" value="F:hydrolase activity, acting on carbon-nitrogen (but not peptide) bonds, in linear amides"/>
    <property type="evidence" value="ECO:0007669"/>
    <property type="project" value="InterPro"/>
</dbReference>
<evidence type="ECO:0000256" key="4">
    <source>
        <dbReference type="ARBA" id="ARBA00022833"/>
    </source>
</evidence>
<sequence length="350" mass="37217">MDAASAPADLLIGGVAVPAGSRQTVNLPVADLYTRTPIHLPVIVHRGSRPGPTLFVSAAMHGDEIIGVEIIRRLLKLPALAELAGTLLAVPVVNVLAFLHQSRYLPDRRDLNRSFPGSETGSLAARLAHQFLKEVVGNSDYGIDLHTGAIHRPNLPQIRADLSNPENRRLAMAFGAPLFLDSKPTAGTLRAYTTAANKPVILYEACEALRFDETAIRIGMQGIVNVMTELAMLPPPEAAPPPGVTPILARSDTWARAPVSGILRAQAALGDAVKKGQLLGLIGDPFGEQETPVVSPASGVVIGRVMLPLVYEGEAVFHIARVETPGEAAQNVDQLAAHSAAWDHEEPRIV</sequence>
<gene>
    <name evidence="6" type="ORF">ED208_04445</name>
</gene>
<evidence type="ECO:0000259" key="5">
    <source>
        <dbReference type="Pfam" id="PF24827"/>
    </source>
</evidence>
<proteinExistence type="predicted"/>
<organism evidence="6 7">
    <name type="scientific">Stagnimonas aquatica</name>
    <dbReference type="NCBI Taxonomy" id="2689987"/>
    <lineage>
        <taxon>Bacteria</taxon>
        <taxon>Pseudomonadati</taxon>
        <taxon>Pseudomonadota</taxon>
        <taxon>Gammaproteobacteria</taxon>
        <taxon>Nevskiales</taxon>
        <taxon>Nevskiaceae</taxon>
        <taxon>Stagnimonas</taxon>
    </lineage>
</organism>
<dbReference type="GO" id="GO:0046872">
    <property type="term" value="F:metal ion binding"/>
    <property type="evidence" value="ECO:0007669"/>
    <property type="project" value="UniProtKB-KW"/>
</dbReference>
<dbReference type="SUPFAM" id="SSF53187">
    <property type="entry name" value="Zn-dependent exopeptidases"/>
    <property type="match status" value="1"/>
</dbReference>
<dbReference type="InterPro" id="IPR043795">
    <property type="entry name" value="N-alpha-Ac-DABA-like"/>
</dbReference>
<dbReference type="PANTHER" id="PTHR37326">
    <property type="entry name" value="BLL3975 PROTEIN"/>
    <property type="match status" value="1"/>
</dbReference>
<evidence type="ECO:0000256" key="3">
    <source>
        <dbReference type="ARBA" id="ARBA00022801"/>
    </source>
</evidence>
<keyword evidence="3" id="KW-0378">Hydrolase</keyword>
<feature type="domain" description="Succinylglutamate desuccinylase/Aspartoacylase catalytic" evidence="5">
    <location>
        <begin position="50"/>
        <end position="228"/>
    </location>
</feature>
<dbReference type="Proteomes" id="UP000282106">
    <property type="component" value="Unassembled WGS sequence"/>
</dbReference>
<evidence type="ECO:0000256" key="1">
    <source>
        <dbReference type="ARBA" id="ARBA00001947"/>
    </source>
</evidence>
<keyword evidence="4" id="KW-0862">Zinc</keyword>
<dbReference type="PIRSF" id="PIRSF039012">
    <property type="entry name" value="ASP"/>
    <property type="match status" value="1"/>
</dbReference>
<comment type="cofactor">
    <cofactor evidence="1">
        <name>Zn(2+)</name>
        <dbReference type="ChEBI" id="CHEBI:29105"/>
    </cofactor>
</comment>
<dbReference type="GO" id="GO:0016788">
    <property type="term" value="F:hydrolase activity, acting on ester bonds"/>
    <property type="evidence" value="ECO:0007669"/>
    <property type="project" value="InterPro"/>
</dbReference>
<reference evidence="6 7" key="1">
    <citation type="submission" date="2018-10" db="EMBL/GenBank/DDBJ databases">
        <authorList>
            <person name="Chen W.-M."/>
        </authorList>
    </citation>
    <scope>NUCLEOTIDE SEQUENCE [LARGE SCALE GENOMIC DNA]</scope>
    <source>
        <strain evidence="6 7">THS-13</strain>
    </source>
</reference>